<evidence type="ECO:0000259" key="1">
    <source>
        <dbReference type="Pfam" id="PF13470"/>
    </source>
</evidence>
<organism evidence="3 4">
    <name type="scientific">Inquilinus limosus</name>
    <dbReference type="NCBI Taxonomy" id="171674"/>
    <lineage>
        <taxon>Bacteria</taxon>
        <taxon>Pseudomonadati</taxon>
        <taxon>Pseudomonadota</taxon>
        <taxon>Alphaproteobacteria</taxon>
        <taxon>Rhodospirillales</taxon>
        <taxon>Rhodospirillaceae</taxon>
        <taxon>Inquilinus</taxon>
    </lineage>
</organism>
<keyword evidence="4" id="KW-1185">Reference proteome</keyword>
<dbReference type="InterPro" id="IPR058652">
    <property type="entry name" value="VapC50_C"/>
</dbReference>
<sequence length="189" mass="21516">MTHFAVVYDACCLYPAPLQDLLMELATAELFRARWTAAIHDEWMRNLLLDRPDLTREKLERTCALMNRHAPDCLVEGYEHLIPLINLPDADDRHVVAAAIQARANAIITFNLKDFPAAELARFDLEAIHPDDFISFQFDLREYTVVIAAQRCLRRLKAPPKTAEEYLATLEAQSLPKTVAALRPYATIL</sequence>
<evidence type="ECO:0000259" key="2">
    <source>
        <dbReference type="Pfam" id="PF26343"/>
    </source>
</evidence>
<protein>
    <submittedName>
        <fullName evidence="3">PIN domain-containing protein</fullName>
    </submittedName>
</protein>
<dbReference type="InterPro" id="IPR002716">
    <property type="entry name" value="PIN_dom"/>
</dbReference>
<accession>A0A211ZN35</accession>
<dbReference type="OrthoDB" id="211933at2"/>
<name>A0A211ZN35_9PROT</name>
<dbReference type="EMBL" id="NHON01000022">
    <property type="protein sequence ID" value="OWJ66596.1"/>
    <property type="molecule type" value="Genomic_DNA"/>
</dbReference>
<dbReference type="AlphaFoldDB" id="A0A211ZN35"/>
<dbReference type="Pfam" id="PF26343">
    <property type="entry name" value="VapC50_C"/>
    <property type="match status" value="1"/>
</dbReference>
<evidence type="ECO:0000313" key="4">
    <source>
        <dbReference type="Proteomes" id="UP000196655"/>
    </source>
</evidence>
<feature type="domain" description="PIN" evidence="1">
    <location>
        <begin position="6"/>
        <end position="112"/>
    </location>
</feature>
<dbReference type="Proteomes" id="UP000196655">
    <property type="component" value="Unassembled WGS sequence"/>
</dbReference>
<feature type="domain" description="VapC50 C-terminal" evidence="2">
    <location>
        <begin position="130"/>
        <end position="184"/>
    </location>
</feature>
<comment type="caution">
    <text evidence="3">The sequence shown here is derived from an EMBL/GenBank/DDBJ whole genome shotgun (WGS) entry which is preliminary data.</text>
</comment>
<dbReference type="Pfam" id="PF13470">
    <property type="entry name" value="PIN_3"/>
    <property type="match status" value="1"/>
</dbReference>
<proteinExistence type="predicted"/>
<gene>
    <name evidence="3" type="ORF">BWR60_13940</name>
</gene>
<reference evidence="4" key="1">
    <citation type="submission" date="2017-05" db="EMBL/GenBank/DDBJ databases">
        <authorList>
            <person name="Macchi M."/>
            <person name="Festa S."/>
            <person name="Coppotelli B.M."/>
            <person name="Morelli I.S."/>
        </authorList>
    </citation>
    <scope>NUCLEOTIDE SEQUENCE [LARGE SCALE GENOMIC DNA]</scope>
    <source>
        <strain evidence="4">I</strain>
    </source>
</reference>
<evidence type="ECO:0000313" key="3">
    <source>
        <dbReference type="EMBL" id="OWJ66596.1"/>
    </source>
</evidence>